<dbReference type="InterPro" id="IPR011051">
    <property type="entry name" value="RmlC_Cupin_sf"/>
</dbReference>
<proteinExistence type="predicted"/>
<dbReference type="RefSeq" id="WP_013758926.1">
    <property type="nucleotide sequence ID" value="NC_015500.1"/>
</dbReference>
<dbReference type="HOGENOM" id="CLU_121835_0_0_12"/>
<feature type="domain" description="Cupin fold metalloprotein WbuC cupin" evidence="1">
    <location>
        <begin position="3"/>
        <end position="83"/>
    </location>
</feature>
<accession>F4LIJ6</accession>
<dbReference type="AlphaFoldDB" id="F4LIJ6"/>
<dbReference type="eggNOG" id="COG0662">
    <property type="taxonomic scope" value="Bacteria"/>
</dbReference>
<keyword evidence="3" id="KW-1185">Reference proteome</keyword>
<dbReference type="OrthoDB" id="981227at2"/>
<dbReference type="KEGG" id="tbe:Trebr_1800"/>
<dbReference type="Pfam" id="PF19480">
    <property type="entry name" value="DUF6016"/>
    <property type="match status" value="1"/>
</dbReference>
<protein>
    <recommendedName>
        <fullName evidence="1">Cupin fold metalloprotein WbuC cupin domain-containing protein</fullName>
    </recommendedName>
</protein>
<dbReference type="Proteomes" id="UP000006546">
    <property type="component" value="Chromosome"/>
</dbReference>
<gene>
    <name evidence="2" type="ordered locus">Trebr_1800</name>
</gene>
<organism evidence="2 3">
    <name type="scientific">Treponema brennaborense (strain DSM 12168 / CIP 105900 / DD5/3)</name>
    <dbReference type="NCBI Taxonomy" id="906968"/>
    <lineage>
        <taxon>Bacteria</taxon>
        <taxon>Pseudomonadati</taxon>
        <taxon>Spirochaetota</taxon>
        <taxon>Spirochaetia</taxon>
        <taxon>Spirochaetales</taxon>
        <taxon>Treponemataceae</taxon>
        <taxon>Treponema</taxon>
    </lineage>
</organism>
<dbReference type="SUPFAM" id="SSF51182">
    <property type="entry name" value="RmlC-like cupins"/>
    <property type="match status" value="1"/>
</dbReference>
<dbReference type="InterPro" id="IPR046058">
    <property type="entry name" value="WbuC_cupin"/>
</dbReference>
<evidence type="ECO:0000313" key="3">
    <source>
        <dbReference type="Proteomes" id="UP000006546"/>
    </source>
</evidence>
<dbReference type="Gene3D" id="2.60.120.10">
    <property type="entry name" value="Jelly Rolls"/>
    <property type="match status" value="1"/>
</dbReference>
<name>F4LIJ6_TREBD</name>
<reference evidence="3" key="1">
    <citation type="submission" date="2011-04" db="EMBL/GenBank/DDBJ databases">
        <title>The complete genome of Treponema brennaborense DSM 12168.</title>
        <authorList>
            <person name="Lucas S."/>
            <person name="Han J."/>
            <person name="Lapidus A."/>
            <person name="Bruce D."/>
            <person name="Goodwin L."/>
            <person name="Pitluck S."/>
            <person name="Peters L."/>
            <person name="Kyrpides N."/>
            <person name="Mavromatis K."/>
            <person name="Ivanova N."/>
            <person name="Mikhailova N."/>
            <person name="Pagani I."/>
            <person name="Teshima H."/>
            <person name="Detter J.C."/>
            <person name="Tapia R."/>
            <person name="Han C."/>
            <person name="Land M."/>
            <person name="Hauser L."/>
            <person name="Markowitz V."/>
            <person name="Cheng J.-F."/>
            <person name="Hugenholtz P."/>
            <person name="Woyke T."/>
            <person name="Wu D."/>
            <person name="Gronow S."/>
            <person name="Wellnitz S."/>
            <person name="Brambilla E."/>
            <person name="Klenk H.-P."/>
            <person name="Eisen J.A."/>
        </authorList>
    </citation>
    <scope>NUCLEOTIDE SEQUENCE [LARGE SCALE GENOMIC DNA]</scope>
    <source>
        <strain evidence="3">DSM 12168 / CIP 105900 / DD5/3</strain>
    </source>
</reference>
<dbReference type="InterPro" id="IPR027565">
    <property type="entry name" value="Cupin_WbuC"/>
</dbReference>
<evidence type="ECO:0000313" key="2">
    <source>
        <dbReference type="EMBL" id="AEE17221.1"/>
    </source>
</evidence>
<dbReference type="EMBL" id="CP002696">
    <property type="protein sequence ID" value="AEE17221.1"/>
    <property type="molecule type" value="Genomic_DNA"/>
</dbReference>
<evidence type="ECO:0000259" key="1">
    <source>
        <dbReference type="Pfam" id="PF19480"/>
    </source>
</evidence>
<dbReference type="NCBIfam" id="TIGR04366">
    <property type="entry name" value="cupin_WbuC"/>
    <property type="match status" value="1"/>
</dbReference>
<dbReference type="InterPro" id="IPR014710">
    <property type="entry name" value="RmlC-like_jellyroll"/>
</dbReference>
<sequence>MILDTKFLDELTEKAKRNHRLRMNYNLHDSMDSKAQRLFNGLEPETILPIHRHVDTAETYILIRGRLIVTLIDDDKNVMEVAELDLSKGKFGVHIPKNTWHKIEVKESGTVIFEVKDGPYTPLTPENIL</sequence>
<dbReference type="STRING" id="906968.Trebr_1800"/>